<evidence type="ECO:0000256" key="1">
    <source>
        <dbReference type="SAM" id="MobiDB-lite"/>
    </source>
</evidence>
<comment type="caution">
    <text evidence="2">The sequence shown here is derived from an EMBL/GenBank/DDBJ whole genome shotgun (WGS) entry which is preliminary data.</text>
</comment>
<sequence>MPWKYVRMQFRPDQVALDGVREVLSPPTASSAPVPAATTGPAINKKQTQASHSENKLYSSQLETYRTVFQSAGVLGAVRSAMQQRPAPGSKANRSGTLVRRGGGERARLKVPVVAPLPGGPPRREQLW</sequence>
<accession>W2ZV63</accession>
<feature type="region of interest" description="Disordered" evidence="1">
    <location>
        <begin position="82"/>
        <end position="128"/>
    </location>
</feature>
<dbReference type="EMBL" id="ANIY01000907">
    <property type="protein sequence ID" value="ETP50891.1"/>
    <property type="molecule type" value="Genomic_DNA"/>
</dbReference>
<dbReference type="AlphaFoldDB" id="W2ZV63"/>
<feature type="compositionally biased region" description="Low complexity" evidence="1">
    <location>
        <begin position="25"/>
        <end position="42"/>
    </location>
</feature>
<evidence type="ECO:0000313" key="2">
    <source>
        <dbReference type="EMBL" id="ETP50891.1"/>
    </source>
</evidence>
<gene>
    <name evidence="2" type="ORF">F442_03891</name>
</gene>
<protein>
    <submittedName>
        <fullName evidence="2">Uncharacterized protein</fullName>
    </submittedName>
</protein>
<proteinExistence type="predicted"/>
<organism evidence="2 3">
    <name type="scientific">Phytophthora nicotianae P10297</name>
    <dbReference type="NCBI Taxonomy" id="1317064"/>
    <lineage>
        <taxon>Eukaryota</taxon>
        <taxon>Sar</taxon>
        <taxon>Stramenopiles</taxon>
        <taxon>Oomycota</taxon>
        <taxon>Peronosporomycetes</taxon>
        <taxon>Peronosporales</taxon>
        <taxon>Peronosporaceae</taxon>
        <taxon>Phytophthora</taxon>
    </lineage>
</organism>
<feature type="compositionally biased region" description="Polar residues" evidence="1">
    <location>
        <begin position="45"/>
        <end position="55"/>
    </location>
</feature>
<name>W2ZV63_PHYNI</name>
<feature type="region of interest" description="Disordered" evidence="1">
    <location>
        <begin position="25"/>
        <end position="55"/>
    </location>
</feature>
<evidence type="ECO:0000313" key="3">
    <source>
        <dbReference type="Proteomes" id="UP000018948"/>
    </source>
</evidence>
<dbReference type="Proteomes" id="UP000018948">
    <property type="component" value="Unassembled WGS sequence"/>
</dbReference>
<reference evidence="2 3" key="1">
    <citation type="submission" date="2013-11" db="EMBL/GenBank/DDBJ databases">
        <title>The Genome Sequence of Phytophthora parasitica P10297.</title>
        <authorList>
            <consortium name="The Broad Institute Genomics Platform"/>
            <person name="Russ C."/>
            <person name="Tyler B."/>
            <person name="Panabieres F."/>
            <person name="Shan W."/>
            <person name="Tripathy S."/>
            <person name="Grunwald N."/>
            <person name="Machado M."/>
            <person name="Johnson C.S."/>
            <person name="Walker B."/>
            <person name="Young S.K."/>
            <person name="Zeng Q."/>
            <person name="Gargeya S."/>
            <person name="Fitzgerald M."/>
            <person name="Haas B."/>
            <person name="Abouelleil A."/>
            <person name="Allen A.W."/>
            <person name="Alvarado L."/>
            <person name="Arachchi H.M."/>
            <person name="Berlin A.M."/>
            <person name="Chapman S.B."/>
            <person name="Gainer-Dewar J."/>
            <person name="Goldberg J."/>
            <person name="Griggs A."/>
            <person name="Gujja S."/>
            <person name="Hansen M."/>
            <person name="Howarth C."/>
            <person name="Imamovic A."/>
            <person name="Ireland A."/>
            <person name="Larimer J."/>
            <person name="McCowan C."/>
            <person name="Murphy C."/>
            <person name="Pearson M."/>
            <person name="Poon T.W."/>
            <person name="Priest M."/>
            <person name="Roberts A."/>
            <person name="Saif S."/>
            <person name="Shea T."/>
            <person name="Sisk P."/>
            <person name="Sykes S."/>
            <person name="Wortman J."/>
            <person name="Nusbaum C."/>
            <person name="Birren B."/>
        </authorList>
    </citation>
    <scope>NUCLEOTIDE SEQUENCE [LARGE SCALE GENOMIC DNA]</scope>
    <source>
        <strain evidence="2 3">P10297</strain>
    </source>
</reference>